<dbReference type="EMBL" id="BK014822">
    <property type="protein sequence ID" value="DAD77279.1"/>
    <property type="molecule type" value="Genomic_DNA"/>
</dbReference>
<name>A0A8S5M5A1_9CAUD</name>
<accession>A0A8S5M5A1</accession>
<organism evidence="1">
    <name type="scientific">Siphoviridae sp. ctEQg15</name>
    <dbReference type="NCBI Taxonomy" id="2826205"/>
    <lineage>
        <taxon>Viruses</taxon>
        <taxon>Duplodnaviria</taxon>
        <taxon>Heunggongvirae</taxon>
        <taxon>Uroviricota</taxon>
        <taxon>Caudoviricetes</taxon>
    </lineage>
</organism>
<evidence type="ECO:0000313" key="1">
    <source>
        <dbReference type="EMBL" id="DAD77279.1"/>
    </source>
</evidence>
<proteinExistence type="predicted"/>
<sequence>MPKTLVFSTLFIFRVQFRGKILILSRYNPMIIPVA</sequence>
<reference evidence="1" key="1">
    <citation type="journal article" date="2021" name="Proc. Natl. Acad. Sci. U.S.A.">
        <title>A Catalog of Tens of Thousands of Viruses from Human Metagenomes Reveals Hidden Associations with Chronic Diseases.</title>
        <authorList>
            <person name="Tisza M.J."/>
            <person name="Buck C.B."/>
        </authorList>
    </citation>
    <scope>NUCLEOTIDE SEQUENCE</scope>
    <source>
        <strain evidence="1">CtEQg15</strain>
    </source>
</reference>
<protein>
    <submittedName>
        <fullName evidence="1">Uncharacterized protein</fullName>
    </submittedName>
</protein>